<proteinExistence type="predicted"/>
<dbReference type="HOGENOM" id="CLU_955243_0_0_5"/>
<protein>
    <submittedName>
        <fullName evidence="2">Uncharacterized protein</fullName>
    </submittedName>
</protein>
<name>B9JAV5_RHIR8</name>
<evidence type="ECO:0000313" key="2">
    <source>
        <dbReference type="EMBL" id="ACM25788.1"/>
    </source>
</evidence>
<evidence type="ECO:0000256" key="1">
    <source>
        <dbReference type="SAM" id="MobiDB-lite"/>
    </source>
</evidence>
<feature type="region of interest" description="Disordered" evidence="1">
    <location>
        <begin position="105"/>
        <end position="142"/>
    </location>
</feature>
<evidence type="ECO:0000313" key="3">
    <source>
        <dbReference type="Proteomes" id="UP000001600"/>
    </source>
</evidence>
<dbReference type="AlphaFoldDB" id="B9JAV5"/>
<dbReference type="EMBL" id="CP000628">
    <property type="protein sequence ID" value="ACM25788.1"/>
    <property type="molecule type" value="Genomic_DNA"/>
</dbReference>
<accession>B9JAV5</accession>
<reference evidence="2 3" key="1">
    <citation type="journal article" date="2009" name="J. Bacteriol.">
        <title>Genome sequences of three Agrobacterium biovars help elucidate the evolution of multichromosome genomes in bacteria.</title>
        <authorList>
            <person name="Slater S.C."/>
            <person name="Goldman B.S."/>
            <person name="Goodner B."/>
            <person name="Setubal J.C."/>
            <person name="Farrand S.K."/>
            <person name="Nester E.W."/>
            <person name="Burr T.J."/>
            <person name="Banta L."/>
            <person name="Dickerman A.W."/>
            <person name="Paulsen I."/>
            <person name="Otten L."/>
            <person name="Suen G."/>
            <person name="Welch R."/>
            <person name="Almeida N.F."/>
            <person name="Arnold F."/>
            <person name="Burton O.T."/>
            <person name="Du Z."/>
            <person name="Ewing A."/>
            <person name="Godsy E."/>
            <person name="Heisel S."/>
            <person name="Houmiel K.L."/>
            <person name="Jhaveri J."/>
            <person name="Lu J."/>
            <person name="Miller N.M."/>
            <person name="Norton S."/>
            <person name="Chen Q."/>
            <person name="Phoolcharoen W."/>
            <person name="Ohlin V."/>
            <person name="Ondrusek D."/>
            <person name="Pride N."/>
            <person name="Stricklin S.L."/>
            <person name="Sun J."/>
            <person name="Wheeler C."/>
            <person name="Wilson L."/>
            <person name="Zhu H."/>
            <person name="Wood D.W."/>
        </authorList>
    </citation>
    <scope>NUCLEOTIDE SEQUENCE [LARGE SCALE GENOMIC DNA]</scope>
    <source>
        <strain evidence="3">K84 / ATCC BAA-868</strain>
    </source>
</reference>
<dbReference type="RefSeq" id="WP_012651078.1">
    <property type="nucleotide sequence ID" value="NC_011985.1"/>
</dbReference>
<sequence length="291" mass="31267">MKQPDHAGGPVERLNLLSAIILSDWSTKLDHKIATIIINRYYKAFDCARASLRFLERGTKATRPNVIASLRRLVENGAFSVLREGAGTRPTEYKLHFDFQSSGIADDTSSSGIADDTSRNGSGIADNTPSGSAGDTSRGASGIAHDTKTLLKNPLTSGVTLKDKSTPAPAHGLAAAPVGADLKVRDFTIDYAELDKSEDDGSDFIYVSMVSDDGTELDDCIYTQSDNQKTQEEGQIRLAELCRAIGMDAPEDVSDFVGCKLKAIEVPGPNWSPPRYIPADEWGKRAMGIAA</sequence>
<dbReference type="Proteomes" id="UP000001600">
    <property type="component" value="Chromosome 1"/>
</dbReference>
<organism evidence="2 3">
    <name type="scientific">Rhizobium rhizogenes (strain K84 / ATCC BAA-868)</name>
    <name type="common">Agrobacterium radiobacter</name>
    <dbReference type="NCBI Taxonomy" id="311403"/>
    <lineage>
        <taxon>Bacteria</taxon>
        <taxon>Pseudomonadati</taxon>
        <taxon>Pseudomonadota</taxon>
        <taxon>Alphaproteobacteria</taxon>
        <taxon>Hyphomicrobiales</taxon>
        <taxon>Rhizobiaceae</taxon>
        <taxon>Rhizobium/Agrobacterium group</taxon>
        <taxon>Rhizobium</taxon>
    </lineage>
</organism>
<feature type="compositionally biased region" description="Polar residues" evidence="1">
    <location>
        <begin position="119"/>
        <end position="139"/>
    </location>
</feature>
<gene>
    <name evidence="2" type="ordered locus">Arad_1322</name>
</gene>
<dbReference type="KEGG" id="ara:Arad_1322"/>